<sequence length="325" mass="35486">MNIGMTLFVVMGFLAVVLLLEGLYVYWSDTKSPEVRRLEQRLRAISAGGQVDGAALKLLKQRMLSDSPALQRLLQSLPRVQHLDRLMLQAGDNNTVSHLLSFSAMLAVAGLLGGLVLRMPWFVLIILCPILAALPVVLLLRRRTRRLQKIEGQLPDAMDLMSRALRAGHAFPSALAMVGSEAPDPIATEFRIASDEIAYGVATDAALGNLAARVPSPDVRYFVMAVVIQRETGGNLSELLGKLSELVRERFKLFAKVRALSAEGKLSAYILVGLPIVVGSVIQLLNPTYLSVLFSDPVGLMLVYGAIGMMLVGIFVMWRIIDIKV</sequence>
<gene>
    <name evidence="8" type="ORF">H010_05122</name>
</gene>
<dbReference type="Gene3D" id="1.20.81.30">
    <property type="entry name" value="Type II secretion system (T2SS), domain F"/>
    <property type="match status" value="1"/>
</dbReference>
<dbReference type="AlphaFoldDB" id="A0A9X4P1Y7"/>
<dbReference type="EMBL" id="AOGK01000003">
    <property type="protein sequence ID" value="MDG5974623.1"/>
    <property type="molecule type" value="Genomic_DNA"/>
</dbReference>
<dbReference type="InterPro" id="IPR018076">
    <property type="entry name" value="T2SS_GspF_dom"/>
</dbReference>
<organism evidence="8 9">
    <name type="scientific">Hydrogenophaga taeniospiralis CCUG 15921</name>
    <dbReference type="NCBI Taxonomy" id="1281780"/>
    <lineage>
        <taxon>Bacteria</taxon>
        <taxon>Pseudomonadati</taxon>
        <taxon>Pseudomonadota</taxon>
        <taxon>Betaproteobacteria</taxon>
        <taxon>Burkholderiales</taxon>
        <taxon>Comamonadaceae</taxon>
        <taxon>Hydrogenophaga</taxon>
    </lineage>
</organism>
<evidence type="ECO:0000259" key="7">
    <source>
        <dbReference type="Pfam" id="PF00482"/>
    </source>
</evidence>
<proteinExistence type="predicted"/>
<comment type="subcellular location">
    <subcellularLocation>
        <location evidence="1">Cell membrane</location>
        <topology evidence="1">Multi-pass membrane protein</topology>
    </subcellularLocation>
</comment>
<keyword evidence="5 6" id="KW-0472">Membrane</keyword>
<dbReference type="PANTHER" id="PTHR35007:SF1">
    <property type="entry name" value="PILUS ASSEMBLY PROTEIN"/>
    <property type="match status" value="1"/>
</dbReference>
<feature type="transmembrane region" description="Helical" evidence="6">
    <location>
        <begin position="266"/>
        <end position="286"/>
    </location>
</feature>
<evidence type="ECO:0000256" key="4">
    <source>
        <dbReference type="ARBA" id="ARBA00022989"/>
    </source>
</evidence>
<accession>A0A9X4P1Y7</accession>
<keyword evidence="2" id="KW-1003">Cell membrane</keyword>
<evidence type="ECO:0000256" key="2">
    <source>
        <dbReference type="ARBA" id="ARBA00022475"/>
    </source>
</evidence>
<protein>
    <submittedName>
        <fullName evidence="8">Type II secretion system protein</fullName>
    </submittedName>
</protein>
<evidence type="ECO:0000256" key="6">
    <source>
        <dbReference type="SAM" id="Phobius"/>
    </source>
</evidence>
<dbReference type="InterPro" id="IPR042094">
    <property type="entry name" value="T2SS_GspF_sf"/>
</dbReference>
<feature type="transmembrane region" description="Helical" evidence="6">
    <location>
        <begin position="6"/>
        <end position="27"/>
    </location>
</feature>
<keyword evidence="3 6" id="KW-0812">Transmembrane</keyword>
<dbReference type="GO" id="GO:0005886">
    <property type="term" value="C:plasma membrane"/>
    <property type="evidence" value="ECO:0007669"/>
    <property type="project" value="UniProtKB-SubCell"/>
</dbReference>
<evidence type="ECO:0000256" key="1">
    <source>
        <dbReference type="ARBA" id="ARBA00004651"/>
    </source>
</evidence>
<evidence type="ECO:0000313" key="8">
    <source>
        <dbReference type="EMBL" id="MDG5974623.1"/>
    </source>
</evidence>
<evidence type="ECO:0000256" key="3">
    <source>
        <dbReference type="ARBA" id="ARBA00022692"/>
    </source>
</evidence>
<keyword evidence="4 6" id="KW-1133">Transmembrane helix</keyword>
<feature type="transmembrane region" description="Helical" evidence="6">
    <location>
        <begin position="298"/>
        <end position="321"/>
    </location>
</feature>
<feature type="domain" description="Type II secretion system protein GspF" evidence="7">
    <location>
        <begin position="158"/>
        <end position="282"/>
    </location>
</feature>
<keyword evidence="9" id="KW-1185">Reference proteome</keyword>
<name>A0A9X4P1Y7_9BURK</name>
<dbReference type="OrthoDB" id="597333at2"/>
<comment type="caution">
    <text evidence="8">The sequence shown here is derived from an EMBL/GenBank/DDBJ whole genome shotgun (WGS) entry which is preliminary data.</text>
</comment>
<evidence type="ECO:0000256" key="5">
    <source>
        <dbReference type="ARBA" id="ARBA00023136"/>
    </source>
</evidence>
<feature type="transmembrane region" description="Helical" evidence="6">
    <location>
        <begin position="121"/>
        <end position="140"/>
    </location>
</feature>
<dbReference type="PANTHER" id="PTHR35007">
    <property type="entry name" value="INTEGRAL MEMBRANE PROTEIN-RELATED"/>
    <property type="match status" value="1"/>
</dbReference>
<feature type="transmembrane region" description="Helical" evidence="6">
    <location>
        <begin position="95"/>
        <end position="115"/>
    </location>
</feature>
<reference evidence="8" key="1">
    <citation type="submission" date="2013-01" db="EMBL/GenBank/DDBJ databases">
        <title>Genome draft of Hydrogenophaga taeniospiralis 2K1.</title>
        <authorList>
            <person name="Gomila M."/>
            <person name="Lalucat J."/>
        </authorList>
    </citation>
    <scope>NUCLEOTIDE SEQUENCE</scope>
    <source>
        <strain evidence="8">CCUG 15921</strain>
    </source>
</reference>
<evidence type="ECO:0000313" key="9">
    <source>
        <dbReference type="Proteomes" id="UP001152876"/>
    </source>
</evidence>
<dbReference type="Proteomes" id="UP001152876">
    <property type="component" value="Unassembled WGS sequence"/>
</dbReference>
<dbReference type="Pfam" id="PF00482">
    <property type="entry name" value="T2SSF"/>
    <property type="match status" value="1"/>
</dbReference>